<reference evidence="1" key="1">
    <citation type="submission" date="2016-10" db="EMBL/GenBank/DDBJ databases">
        <title>Draft Genome Sequence of Nocardioides luteus Strain BAFB, an Alkane-Degrading Bacterium Isolated from JP-7 Polluted Soil.</title>
        <authorList>
            <person name="Brown L."/>
            <person name="Ruiz O.N."/>
            <person name="Gunasekera T."/>
        </authorList>
    </citation>
    <scope>NUCLEOTIDE SEQUENCE [LARGE SCALE GENOMIC DNA]</scope>
    <source>
        <strain evidence="1">BAFB</strain>
    </source>
</reference>
<keyword evidence="2" id="KW-1185">Reference proteome</keyword>
<accession>A0A1J4N0Y9</accession>
<dbReference type="AlphaFoldDB" id="A0A1J4N0Y9"/>
<dbReference type="OrthoDB" id="4128951at2"/>
<dbReference type="EMBL" id="JZDQ02000036">
    <property type="protein sequence ID" value="OIJ24591.1"/>
    <property type="molecule type" value="Genomic_DNA"/>
</dbReference>
<organism evidence="1 2">
    <name type="scientific">Nocardioides luteus</name>
    <dbReference type="NCBI Taxonomy" id="1844"/>
    <lineage>
        <taxon>Bacteria</taxon>
        <taxon>Bacillati</taxon>
        <taxon>Actinomycetota</taxon>
        <taxon>Actinomycetes</taxon>
        <taxon>Propionibacteriales</taxon>
        <taxon>Nocardioidaceae</taxon>
        <taxon>Nocardioides</taxon>
    </lineage>
</organism>
<dbReference type="Proteomes" id="UP000033772">
    <property type="component" value="Unassembled WGS sequence"/>
</dbReference>
<dbReference type="STRING" id="1844.UG56_022085"/>
<dbReference type="RefSeq" id="WP_052693417.1">
    <property type="nucleotide sequence ID" value="NZ_JZDQ02000036.1"/>
</dbReference>
<sequence length="190" mass="21507">MVSVYAMLARGNDAALHVLVQDQTYANWLFDGFPKDPPATIAAYWESDESLRRTEFPSFAQGYPVLSKRVADAVRDEFGEHGYFIPVDLRGEGTGAYEMYVPTDLVDCLDRERSSEPEGWLEIIQRVVFVPDRIPTAAPAFRIPESREFVFWNEWAAKKIVEAVGEDDIEVRLVWSDVPGATPHPDPMNI</sequence>
<proteinExistence type="predicted"/>
<comment type="caution">
    <text evidence="1">The sequence shown here is derived from an EMBL/GenBank/DDBJ whole genome shotgun (WGS) entry which is preliminary data.</text>
</comment>
<gene>
    <name evidence="1" type="ORF">UG56_022085</name>
</gene>
<protein>
    <submittedName>
        <fullName evidence="1">Uncharacterized protein</fullName>
    </submittedName>
</protein>
<name>A0A1J4N0Y9_9ACTN</name>
<evidence type="ECO:0000313" key="2">
    <source>
        <dbReference type="Proteomes" id="UP000033772"/>
    </source>
</evidence>
<evidence type="ECO:0000313" key="1">
    <source>
        <dbReference type="EMBL" id="OIJ24591.1"/>
    </source>
</evidence>